<evidence type="ECO:0000313" key="3">
    <source>
        <dbReference type="Proteomes" id="UP001061862"/>
    </source>
</evidence>
<dbReference type="EMBL" id="CP104965">
    <property type="protein sequence ID" value="UXN70931.1"/>
    <property type="molecule type" value="Genomic_DNA"/>
</dbReference>
<accession>A0ABY6CIV0</accession>
<gene>
    <name evidence="2" type="ORF">N8A98_07010</name>
</gene>
<protein>
    <submittedName>
        <fullName evidence="2">Uncharacterized protein</fullName>
    </submittedName>
</protein>
<dbReference type="RefSeq" id="WP_262170229.1">
    <property type="nucleotide sequence ID" value="NZ_CP104965.1"/>
</dbReference>
<organism evidence="2 3">
    <name type="scientific">Devosia neptuniae</name>
    <dbReference type="NCBI Taxonomy" id="191302"/>
    <lineage>
        <taxon>Bacteria</taxon>
        <taxon>Pseudomonadati</taxon>
        <taxon>Pseudomonadota</taxon>
        <taxon>Alphaproteobacteria</taxon>
        <taxon>Hyphomicrobiales</taxon>
        <taxon>Devosiaceae</taxon>
        <taxon>Devosia</taxon>
    </lineage>
</organism>
<evidence type="ECO:0000256" key="1">
    <source>
        <dbReference type="SAM" id="MobiDB-lite"/>
    </source>
</evidence>
<evidence type="ECO:0000313" key="2">
    <source>
        <dbReference type="EMBL" id="UXN70931.1"/>
    </source>
</evidence>
<keyword evidence="3" id="KW-1185">Reference proteome</keyword>
<sequence>MMRDEPHNAPIPERFEPSTHSSTRRTEAAARLQLLVGMTAEEREQQAAAWNAENEKAKVAVVERNTATRNRYNAMIAETVQWQGAPEGLKEFMLDQLRQSRDFDCSDFPTKYYPPARTTEDWFVAEVAEAERNMAYHTKEQAKEVERTDERNAWLAQLHAALPAEATP</sequence>
<name>A0ABY6CIV0_9HYPH</name>
<feature type="compositionally biased region" description="Basic and acidic residues" evidence="1">
    <location>
        <begin position="1"/>
        <end position="17"/>
    </location>
</feature>
<feature type="region of interest" description="Disordered" evidence="1">
    <location>
        <begin position="1"/>
        <end position="26"/>
    </location>
</feature>
<reference evidence="2 3" key="1">
    <citation type="submission" date="2022-09" db="EMBL/GenBank/DDBJ databases">
        <title>Interaction between co-microsymbionts with complementary sets of symbiotic genes in legume-rhizobium systems.</title>
        <authorList>
            <person name="Safronova V."/>
            <person name="Sazanova A."/>
            <person name="Afonin A."/>
            <person name="Chirak E."/>
        </authorList>
    </citation>
    <scope>NUCLEOTIDE SEQUENCE [LARGE SCALE GENOMIC DNA]</scope>
    <source>
        <strain evidence="2 3">A18/4-1</strain>
    </source>
</reference>
<dbReference type="Proteomes" id="UP001061862">
    <property type="component" value="Chromosome"/>
</dbReference>
<proteinExistence type="predicted"/>